<sequence length="93" mass="10431">MCACPPNRFCRHSISCYYSNYLIICTTATPQRVTLTLRSSLMAPCPSFRSCAGASQRHPTPLPTFAPQIFPCSRRRRPSPALTNRASPACRRR</sequence>
<evidence type="ECO:0000313" key="3">
    <source>
        <dbReference type="Proteomes" id="UP000008710"/>
    </source>
</evidence>
<evidence type="ECO:0000256" key="1">
    <source>
        <dbReference type="SAM" id="MobiDB-lite"/>
    </source>
</evidence>
<dbReference type="Proteomes" id="UP000008710">
    <property type="component" value="Plasmid pRHL2"/>
</dbReference>
<gene>
    <name evidence="2" type="ordered locus">RHA1_ro10404</name>
</gene>
<dbReference type="HOGENOM" id="CLU_2397648_0_0_11"/>
<geneLocation type="plasmid" evidence="2 3">
    <name>pRHL2</name>
</geneLocation>
<dbReference type="KEGG" id="rha:RHA1_ro10404"/>
<evidence type="ECO:0000313" key="2">
    <source>
        <dbReference type="EMBL" id="ABH00593.1"/>
    </source>
</evidence>
<dbReference type="EMBL" id="CP000433">
    <property type="protein sequence ID" value="ABH00593.1"/>
    <property type="molecule type" value="Genomic_DNA"/>
</dbReference>
<dbReference type="AlphaFoldDB" id="Q0RVU3"/>
<reference evidence="3" key="1">
    <citation type="journal article" date="2006" name="Proc. Natl. Acad. Sci. U.S.A.">
        <title>The complete genome of Rhodococcus sp. RHA1 provides insights into a catabolic powerhouse.</title>
        <authorList>
            <person name="McLeod M.P."/>
            <person name="Warren R.L."/>
            <person name="Hsiao W.W.L."/>
            <person name="Araki N."/>
            <person name="Myhre M."/>
            <person name="Fernandes C."/>
            <person name="Miyazawa D."/>
            <person name="Wong W."/>
            <person name="Lillquist A.L."/>
            <person name="Wang D."/>
            <person name="Dosanjh M."/>
            <person name="Hara H."/>
            <person name="Petrescu A."/>
            <person name="Morin R.D."/>
            <person name="Yang G."/>
            <person name="Stott J.M."/>
            <person name="Schein J.E."/>
            <person name="Shin H."/>
            <person name="Smailus D."/>
            <person name="Siddiqui A.S."/>
            <person name="Marra M.A."/>
            <person name="Jones S.J.M."/>
            <person name="Holt R."/>
            <person name="Brinkman F.S.L."/>
            <person name="Miyauchi K."/>
            <person name="Fukuda M."/>
            <person name="Davies J.E."/>
            <person name="Mohn W.W."/>
            <person name="Eltis L.D."/>
        </authorList>
    </citation>
    <scope>NUCLEOTIDE SEQUENCE [LARGE SCALE GENOMIC DNA]</scope>
    <source>
        <strain evidence="3">RHA1</strain>
    </source>
</reference>
<keyword evidence="2" id="KW-0614">Plasmid</keyword>
<name>Q0RVU3_RHOJR</name>
<accession>Q0RVU3</accession>
<organism evidence="2 3">
    <name type="scientific">Rhodococcus jostii (strain RHA1)</name>
    <dbReference type="NCBI Taxonomy" id="101510"/>
    <lineage>
        <taxon>Bacteria</taxon>
        <taxon>Bacillati</taxon>
        <taxon>Actinomycetota</taxon>
        <taxon>Actinomycetes</taxon>
        <taxon>Mycobacteriales</taxon>
        <taxon>Nocardiaceae</taxon>
        <taxon>Rhodococcus</taxon>
    </lineage>
</organism>
<feature type="region of interest" description="Disordered" evidence="1">
    <location>
        <begin position="73"/>
        <end position="93"/>
    </location>
</feature>
<proteinExistence type="predicted"/>
<protein>
    <submittedName>
        <fullName evidence="2">Uncharacterized protein</fullName>
    </submittedName>
</protein>